<feature type="domain" description="Rhodopsin" evidence="2">
    <location>
        <begin position="40"/>
        <end position="271"/>
    </location>
</feature>
<dbReference type="PANTHER" id="PTHR38794:SF3">
    <property type="entry name" value="INTEGRAL MEMBRANE PROTEIN"/>
    <property type="match status" value="1"/>
</dbReference>
<feature type="transmembrane region" description="Helical" evidence="1">
    <location>
        <begin position="173"/>
        <end position="196"/>
    </location>
</feature>
<dbReference type="Proteomes" id="UP001309876">
    <property type="component" value="Unassembled WGS sequence"/>
</dbReference>
<dbReference type="InterPro" id="IPR049326">
    <property type="entry name" value="Rhodopsin_dom_fungi"/>
</dbReference>
<proteinExistence type="predicted"/>
<comment type="caution">
    <text evidence="3">The sequence shown here is derived from an EMBL/GenBank/DDBJ whole genome shotgun (WGS) entry which is preliminary data.</text>
</comment>
<name>A0AAN7T2K4_9EURO</name>
<keyword evidence="4" id="KW-1185">Reference proteome</keyword>
<keyword evidence="1" id="KW-0812">Transmembrane</keyword>
<feature type="transmembrane region" description="Helical" evidence="1">
    <location>
        <begin position="54"/>
        <end position="74"/>
    </location>
</feature>
<feature type="transmembrane region" description="Helical" evidence="1">
    <location>
        <begin position="94"/>
        <end position="119"/>
    </location>
</feature>
<keyword evidence="1" id="KW-0472">Membrane</keyword>
<feature type="transmembrane region" description="Helical" evidence="1">
    <location>
        <begin position="252"/>
        <end position="270"/>
    </location>
</feature>
<evidence type="ECO:0000256" key="1">
    <source>
        <dbReference type="SAM" id="Phobius"/>
    </source>
</evidence>
<keyword evidence="1" id="KW-1133">Transmembrane helix</keyword>
<dbReference type="PANTHER" id="PTHR38794">
    <property type="entry name" value="INTEGRAL MEMBRANE PROTEIN"/>
    <property type="match status" value="1"/>
</dbReference>
<feature type="transmembrane region" description="Helical" evidence="1">
    <location>
        <begin position="208"/>
        <end position="232"/>
    </location>
</feature>
<sequence length="346" mass="38119">MDAREENPLNATPETSRVVISNYVCMGVTLIVLVTRVVFTNLRWKRKFGLDDVLLYLALLAAIIESALTEHAVRRGMGTYIRPGNASKLKWLSQLVYASDLIFLVAMILAKFSLVRLVYRIASRAAIAKGKLMVLQILIAVWGTFALPAIAFQCGGSLPWLYIPDRCTASGSLWYPTLILSILLDAWLAVCVWTALPDMQIAAKQRQTILGLFGSRFITCVLGIVQIALLAPALKDINQPRAMPNPTVLKQFVMNASILSAAVPVLYKVLATYTPAVQAVVYNGNERGTNTPLEEIKRPTSIALPNPKKFDGFVKETEVESTPRTEKDNFSSSAFDKEISAISSRI</sequence>
<dbReference type="Pfam" id="PF20684">
    <property type="entry name" value="Fung_rhodopsin"/>
    <property type="match status" value="1"/>
</dbReference>
<organism evidence="3 4">
    <name type="scientific">Lithohypha guttulata</name>
    <dbReference type="NCBI Taxonomy" id="1690604"/>
    <lineage>
        <taxon>Eukaryota</taxon>
        <taxon>Fungi</taxon>
        <taxon>Dikarya</taxon>
        <taxon>Ascomycota</taxon>
        <taxon>Pezizomycotina</taxon>
        <taxon>Eurotiomycetes</taxon>
        <taxon>Chaetothyriomycetidae</taxon>
        <taxon>Chaetothyriales</taxon>
        <taxon>Trichomeriaceae</taxon>
        <taxon>Lithohypha</taxon>
    </lineage>
</organism>
<reference evidence="3 4" key="1">
    <citation type="submission" date="2023-08" db="EMBL/GenBank/DDBJ databases">
        <title>Black Yeasts Isolated from many extreme environments.</title>
        <authorList>
            <person name="Coleine C."/>
            <person name="Stajich J.E."/>
            <person name="Selbmann L."/>
        </authorList>
    </citation>
    <scope>NUCLEOTIDE SEQUENCE [LARGE SCALE GENOMIC DNA]</scope>
    <source>
        <strain evidence="3 4">CCFEE 5910</strain>
    </source>
</reference>
<dbReference type="AlphaFoldDB" id="A0AAN7T2K4"/>
<evidence type="ECO:0000313" key="4">
    <source>
        <dbReference type="Proteomes" id="UP001309876"/>
    </source>
</evidence>
<evidence type="ECO:0000259" key="2">
    <source>
        <dbReference type="Pfam" id="PF20684"/>
    </source>
</evidence>
<accession>A0AAN7T2K4</accession>
<protein>
    <recommendedName>
        <fullName evidence="2">Rhodopsin domain-containing protein</fullName>
    </recommendedName>
</protein>
<gene>
    <name evidence="3" type="ORF">LTR05_002654</name>
</gene>
<feature type="transmembrane region" description="Helical" evidence="1">
    <location>
        <begin position="20"/>
        <end position="42"/>
    </location>
</feature>
<evidence type="ECO:0000313" key="3">
    <source>
        <dbReference type="EMBL" id="KAK5088436.1"/>
    </source>
</evidence>
<dbReference type="EMBL" id="JAVRRJ010000002">
    <property type="protein sequence ID" value="KAK5088436.1"/>
    <property type="molecule type" value="Genomic_DNA"/>
</dbReference>
<feature type="transmembrane region" description="Helical" evidence="1">
    <location>
        <begin position="131"/>
        <end position="153"/>
    </location>
</feature>